<proteinExistence type="predicted"/>
<feature type="transmembrane region" description="Helical" evidence="7">
    <location>
        <begin position="225"/>
        <end position="250"/>
    </location>
</feature>
<feature type="region of interest" description="Disordered" evidence="6">
    <location>
        <begin position="323"/>
        <end position="347"/>
    </location>
</feature>
<feature type="transmembrane region" description="Helical" evidence="7">
    <location>
        <begin position="262"/>
        <end position="280"/>
    </location>
</feature>
<feature type="transmembrane region" description="Helical" evidence="7">
    <location>
        <begin position="6"/>
        <end position="23"/>
    </location>
</feature>
<reference evidence="8" key="1">
    <citation type="submission" date="2022-10" db="EMBL/GenBank/DDBJ databases">
        <title>Culturing micro-colonial fungi from biological soil crusts in the Mojave desert and describing Neophaeococcomyces mojavensis, and introducing the new genera and species Taxawa tesnikishii.</title>
        <authorList>
            <person name="Kurbessoian T."/>
            <person name="Stajich J.E."/>
        </authorList>
    </citation>
    <scope>NUCLEOTIDE SEQUENCE</scope>
    <source>
        <strain evidence="8">TK_35</strain>
    </source>
</reference>
<evidence type="ECO:0000256" key="7">
    <source>
        <dbReference type="SAM" id="Phobius"/>
    </source>
</evidence>
<comment type="subcellular location">
    <subcellularLocation>
        <location evidence="1">Cell membrane</location>
        <topology evidence="1">Multi-pass membrane protein</topology>
    </subcellularLocation>
</comment>
<dbReference type="EMBL" id="JAPDRN010000129">
    <property type="protein sequence ID" value="KAJ9619775.1"/>
    <property type="molecule type" value="Genomic_DNA"/>
</dbReference>
<dbReference type="AlphaFoldDB" id="A0AA39CSA5"/>
<dbReference type="PANTHER" id="PTHR34703">
    <property type="entry name" value="ANTIPORTER SUBUNIT MNHG2-RELATED"/>
    <property type="match status" value="1"/>
</dbReference>
<dbReference type="Pfam" id="PF04066">
    <property type="entry name" value="MrpF_PhaF"/>
    <property type="match status" value="1"/>
</dbReference>
<dbReference type="NCBIfam" id="NF006518">
    <property type="entry name" value="PRK08965.1-2"/>
    <property type="match status" value="1"/>
</dbReference>
<protein>
    <submittedName>
        <fullName evidence="8">Uncharacterized protein</fullName>
    </submittedName>
</protein>
<evidence type="ECO:0000256" key="1">
    <source>
        <dbReference type="ARBA" id="ARBA00004651"/>
    </source>
</evidence>
<comment type="caution">
    <text evidence="8">The sequence shown here is derived from an EMBL/GenBank/DDBJ whole genome shotgun (WGS) entry which is preliminary data.</text>
</comment>
<evidence type="ECO:0000256" key="2">
    <source>
        <dbReference type="ARBA" id="ARBA00022475"/>
    </source>
</evidence>
<evidence type="ECO:0000256" key="5">
    <source>
        <dbReference type="ARBA" id="ARBA00023136"/>
    </source>
</evidence>
<accession>A0AA39CSA5</accession>
<keyword evidence="2" id="KW-1003">Cell membrane</keyword>
<dbReference type="GO" id="GO:0005886">
    <property type="term" value="C:plasma membrane"/>
    <property type="evidence" value="ECO:0007669"/>
    <property type="project" value="UniProtKB-SubCell"/>
</dbReference>
<keyword evidence="3 7" id="KW-0812">Transmembrane</keyword>
<dbReference type="PANTHER" id="PTHR34703:SF1">
    <property type="entry name" value="ANTIPORTER SUBUNIT MNHG2-RELATED"/>
    <property type="match status" value="1"/>
</dbReference>
<dbReference type="NCBIfam" id="TIGR01300">
    <property type="entry name" value="CPA3_mnhG_phaG"/>
    <property type="match status" value="1"/>
</dbReference>
<sequence>MSDSFTLGQFLLGLLLGVVIPLFAARLDREFARIGTLRPLPKLLLVTLWDILMSNIRVAIQVLGPEKNIHPGFIWLPLDIANIHGIAALTSMITLTPGTVSAALSDDRKFLLVHVLHLEDPQELIDTIKRHLPMTGFQIIQTTLVVCMHMVGLAMLVATWRLLRGPTVPDRILALDTLSVTAIAELMLFGMYLNSAIYFEAALIIAMLGFGSTVVLSKFVLRRDIIALSILLLFGCFFILVGALGLVKLSTFFKRLHAPTKASTLGVGCVLVCSVCYHIFLGQDPQPRELLITVFLFITAPISAHLMAKAALSLLMETRPSLPGNERAEEEQLPPPEPEREEETTTR</sequence>
<dbReference type="InterPro" id="IPR005133">
    <property type="entry name" value="PhaG_MnhG_YufB"/>
</dbReference>
<evidence type="ECO:0000256" key="3">
    <source>
        <dbReference type="ARBA" id="ARBA00022692"/>
    </source>
</evidence>
<dbReference type="NCBIfam" id="NF009313">
    <property type="entry name" value="PRK12674.1-1"/>
    <property type="match status" value="1"/>
</dbReference>
<feature type="transmembrane region" description="Helical" evidence="7">
    <location>
        <begin position="292"/>
        <end position="312"/>
    </location>
</feature>
<dbReference type="NCBIfam" id="NF009316">
    <property type="entry name" value="PRK12674.1-5"/>
    <property type="match status" value="1"/>
</dbReference>
<dbReference type="Pfam" id="PF03334">
    <property type="entry name" value="PhaG_MnhG_YufB"/>
    <property type="match status" value="1"/>
</dbReference>
<dbReference type="Pfam" id="PF01899">
    <property type="entry name" value="MNHE"/>
    <property type="match status" value="1"/>
</dbReference>
<feature type="transmembrane region" description="Helical" evidence="7">
    <location>
        <begin position="197"/>
        <end position="219"/>
    </location>
</feature>
<dbReference type="InterPro" id="IPR002758">
    <property type="entry name" value="Cation_antiport_E"/>
</dbReference>
<keyword evidence="5 7" id="KW-0472">Membrane</keyword>
<gene>
    <name evidence="8" type="ORF">H2204_012537</name>
</gene>
<dbReference type="InterPro" id="IPR007208">
    <property type="entry name" value="MrpF/PhaF-like"/>
</dbReference>
<keyword evidence="4 7" id="KW-1133">Transmembrane helix</keyword>
<evidence type="ECO:0000256" key="4">
    <source>
        <dbReference type="ARBA" id="ARBA00022989"/>
    </source>
</evidence>
<evidence type="ECO:0000256" key="6">
    <source>
        <dbReference type="SAM" id="MobiDB-lite"/>
    </source>
</evidence>
<evidence type="ECO:0000313" key="8">
    <source>
        <dbReference type="EMBL" id="KAJ9619775.1"/>
    </source>
</evidence>
<organism evidence="8">
    <name type="scientific">Knufia peltigerae</name>
    <dbReference type="NCBI Taxonomy" id="1002370"/>
    <lineage>
        <taxon>Eukaryota</taxon>
        <taxon>Fungi</taxon>
        <taxon>Dikarya</taxon>
        <taxon>Ascomycota</taxon>
        <taxon>Pezizomycotina</taxon>
        <taxon>Eurotiomycetes</taxon>
        <taxon>Chaetothyriomycetidae</taxon>
        <taxon>Chaetothyriales</taxon>
        <taxon>Trichomeriaceae</taxon>
        <taxon>Knufia</taxon>
    </lineage>
</organism>
<dbReference type="GO" id="GO:0015385">
    <property type="term" value="F:sodium:proton antiporter activity"/>
    <property type="evidence" value="ECO:0007669"/>
    <property type="project" value="TreeGrafter"/>
</dbReference>
<feature type="transmembrane region" description="Helical" evidence="7">
    <location>
        <begin position="139"/>
        <end position="160"/>
    </location>
</feature>
<dbReference type="NCBIfam" id="NF004812">
    <property type="entry name" value="PRK06161.1"/>
    <property type="match status" value="1"/>
</dbReference>
<name>A0AA39CSA5_9EURO</name>